<name>A0A0C9VL88_SPHS4</name>
<sequence>ISFRYIFYTHTATAIRAPTCITHHILKVIPPLLSSHFLCQVPSVVEDSLIQTRTVLVNLDASSSRLL</sequence>
<dbReference type="EMBL" id="KN837161">
    <property type="protein sequence ID" value="KIJ38316.1"/>
    <property type="molecule type" value="Genomic_DNA"/>
</dbReference>
<feature type="non-terminal residue" evidence="1">
    <location>
        <position position="1"/>
    </location>
</feature>
<protein>
    <submittedName>
        <fullName evidence="1">Uncharacterized protein</fullName>
    </submittedName>
</protein>
<evidence type="ECO:0000313" key="1">
    <source>
        <dbReference type="EMBL" id="KIJ38316.1"/>
    </source>
</evidence>
<dbReference type="Proteomes" id="UP000054279">
    <property type="component" value="Unassembled WGS sequence"/>
</dbReference>
<evidence type="ECO:0000313" key="2">
    <source>
        <dbReference type="Proteomes" id="UP000054279"/>
    </source>
</evidence>
<organism evidence="1 2">
    <name type="scientific">Sphaerobolus stellatus (strain SS14)</name>
    <dbReference type="NCBI Taxonomy" id="990650"/>
    <lineage>
        <taxon>Eukaryota</taxon>
        <taxon>Fungi</taxon>
        <taxon>Dikarya</taxon>
        <taxon>Basidiomycota</taxon>
        <taxon>Agaricomycotina</taxon>
        <taxon>Agaricomycetes</taxon>
        <taxon>Phallomycetidae</taxon>
        <taxon>Geastrales</taxon>
        <taxon>Sphaerobolaceae</taxon>
        <taxon>Sphaerobolus</taxon>
    </lineage>
</organism>
<accession>A0A0C9VL88</accession>
<reference evidence="1 2" key="1">
    <citation type="submission" date="2014-06" db="EMBL/GenBank/DDBJ databases">
        <title>Evolutionary Origins and Diversification of the Mycorrhizal Mutualists.</title>
        <authorList>
            <consortium name="DOE Joint Genome Institute"/>
            <consortium name="Mycorrhizal Genomics Consortium"/>
            <person name="Kohler A."/>
            <person name="Kuo A."/>
            <person name="Nagy L.G."/>
            <person name="Floudas D."/>
            <person name="Copeland A."/>
            <person name="Barry K.W."/>
            <person name="Cichocki N."/>
            <person name="Veneault-Fourrey C."/>
            <person name="LaButti K."/>
            <person name="Lindquist E.A."/>
            <person name="Lipzen A."/>
            <person name="Lundell T."/>
            <person name="Morin E."/>
            <person name="Murat C."/>
            <person name="Riley R."/>
            <person name="Ohm R."/>
            <person name="Sun H."/>
            <person name="Tunlid A."/>
            <person name="Henrissat B."/>
            <person name="Grigoriev I.V."/>
            <person name="Hibbett D.S."/>
            <person name="Martin F."/>
        </authorList>
    </citation>
    <scope>NUCLEOTIDE SEQUENCE [LARGE SCALE GENOMIC DNA]</scope>
    <source>
        <strain evidence="1 2">SS14</strain>
    </source>
</reference>
<keyword evidence="2" id="KW-1185">Reference proteome</keyword>
<gene>
    <name evidence="1" type="ORF">M422DRAFT_33307</name>
</gene>
<dbReference type="AlphaFoldDB" id="A0A0C9VL88"/>
<dbReference type="HOGENOM" id="CLU_2832828_0_0_1"/>
<proteinExistence type="predicted"/>